<sequence length="396" mass="45051">MSRPTCDDAAGEERCPIAILRKLDTLRPRPVPKTYPSIASIPRTSTARLAQATEDPANECDQPESNTYLYLAYGSNLAAETFLGVRGIRPLSQTNVSVPTLELKFNLPGIPYREPCFANVDYRKVPEKPKLPDPSNPPRIPPIDPPPYQPPTLPTSTVWNEGLVGVVYEVTKEDYGTIIRTEGGGAGYKQIIVPCIPIPPKISVPEKPPFPEIPRPFLARTLFAPRIPEPDLPDDPRKKKWWYRFLIGPHRDPDYAEASARYLKLITDGAKEHELPDGYQRWLRSLQPYTITTRRQQIGGMLFALTSGFMFILMIMLSKVFADKEGKLPQWMAITMTAMMNLTWMEYDAIFKPFFGDGERTEDDGVARTNQQWTRMFRIKCQNMDEEKVELLKEFS</sequence>
<dbReference type="PANTHER" id="PTHR12935">
    <property type="entry name" value="GAMMA-GLUTAMYLCYCLOTRANSFERASE"/>
    <property type="match status" value="1"/>
</dbReference>
<feature type="region of interest" description="Disordered" evidence="5">
    <location>
        <begin position="127"/>
        <end position="146"/>
    </location>
</feature>
<evidence type="ECO:0000256" key="1">
    <source>
        <dbReference type="ARBA" id="ARBA00012346"/>
    </source>
</evidence>
<feature type="compositionally biased region" description="Pro residues" evidence="5">
    <location>
        <begin position="132"/>
        <end position="146"/>
    </location>
</feature>
<evidence type="ECO:0000256" key="3">
    <source>
        <dbReference type="PIRSR" id="PIRSR617939-1"/>
    </source>
</evidence>
<feature type="binding site" evidence="4">
    <location>
        <begin position="70"/>
        <end position="75"/>
    </location>
    <ligand>
        <name>substrate</name>
    </ligand>
</feature>
<evidence type="ECO:0000313" key="8">
    <source>
        <dbReference type="Proteomes" id="UP000050424"/>
    </source>
</evidence>
<name>A0A0P7BNK5_9HYPO</name>
<dbReference type="InterPro" id="IPR017939">
    <property type="entry name" value="G-Glutamylcylcotransferase"/>
</dbReference>
<dbReference type="Gene3D" id="3.10.490.10">
    <property type="entry name" value="Gamma-glutamyl cyclotransferase-like"/>
    <property type="match status" value="1"/>
</dbReference>
<evidence type="ECO:0000313" key="7">
    <source>
        <dbReference type="EMBL" id="KPM45411.1"/>
    </source>
</evidence>
<keyword evidence="6" id="KW-0472">Membrane</keyword>
<dbReference type="Proteomes" id="UP000050424">
    <property type="component" value="Unassembled WGS sequence"/>
</dbReference>
<accession>A0A0P7BNK5</accession>
<gene>
    <name evidence="7" type="ORF">AK830_g1235</name>
</gene>
<feature type="binding site" evidence="4">
    <location>
        <position position="262"/>
    </location>
    <ligand>
        <name>substrate</name>
    </ligand>
</feature>
<evidence type="ECO:0000256" key="6">
    <source>
        <dbReference type="SAM" id="Phobius"/>
    </source>
</evidence>
<evidence type="ECO:0000256" key="5">
    <source>
        <dbReference type="SAM" id="MobiDB-lite"/>
    </source>
</evidence>
<keyword evidence="8" id="KW-1185">Reference proteome</keyword>
<dbReference type="AlphaFoldDB" id="A0A0P7BNK5"/>
<dbReference type="OrthoDB" id="2017317at2759"/>
<feature type="transmembrane region" description="Helical" evidence="6">
    <location>
        <begin position="298"/>
        <end position="322"/>
    </location>
</feature>
<feature type="active site" description="Proton acceptor" evidence="3">
    <location>
        <position position="182"/>
    </location>
</feature>
<evidence type="ECO:0000256" key="2">
    <source>
        <dbReference type="ARBA" id="ARBA00023239"/>
    </source>
</evidence>
<keyword evidence="2" id="KW-0456">Lyase</keyword>
<dbReference type="PANTHER" id="PTHR12935:SF0">
    <property type="entry name" value="GAMMA-GLUTAMYLCYCLOTRANSFERASE"/>
    <property type="match status" value="1"/>
</dbReference>
<reference evidence="7 8" key="1">
    <citation type="submission" date="2015-09" db="EMBL/GenBank/DDBJ databases">
        <title>Draft genome of a European isolate of the apple canker pathogen Neonectria ditissima.</title>
        <authorList>
            <person name="Gomez-Cortecero A."/>
            <person name="Harrison R.J."/>
            <person name="Armitage A.D."/>
        </authorList>
    </citation>
    <scope>NUCLEOTIDE SEQUENCE [LARGE SCALE GENOMIC DNA]</scope>
    <source>
        <strain evidence="7 8">R09/05</strain>
    </source>
</reference>
<dbReference type="EMBL" id="LKCW01000008">
    <property type="protein sequence ID" value="KPM45411.1"/>
    <property type="molecule type" value="Genomic_DNA"/>
</dbReference>
<evidence type="ECO:0000256" key="4">
    <source>
        <dbReference type="PIRSR" id="PIRSR617939-2"/>
    </source>
</evidence>
<dbReference type="STRING" id="78410.A0A0P7BNK5"/>
<comment type="caution">
    <text evidence="7">The sequence shown here is derived from an EMBL/GenBank/DDBJ whole genome shotgun (WGS) entry which is preliminary data.</text>
</comment>
<keyword evidence="6" id="KW-1133">Transmembrane helix</keyword>
<dbReference type="EC" id="4.3.2.9" evidence="1"/>
<proteinExistence type="predicted"/>
<keyword evidence="6" id="KW-0812">Transmembrane</keyword>
<dbReference type="GO" id="GO:0003839">
    <property type="term" value="F:gamma-glutamylcyclotransferase activity"/>
    <property type="evidence" value="ECO:0007669"/>
    <property type="project" value="UniProtKB-EC"/>
</dbReference>
<protein>
    <recommendedName>
        <fullName evidence="1">gamma-glutamylcyclotransferase</fullName>
        <ecNumber evidence="1">4.3.2.9</ecNumber>
    </recommendedName>
</protein>
<organism evidence="7 8">
    <name type="scientific">Neonectria ditissima</name>
    <dbReference type="NCBI Taxonomy" id="78410"/>
    <lineage>
        <taxon>Eukaryota</taxon>
        <taxon>Fungi</taxon>
        <taxon>Dikarya</taxon>
        <taxon>Ascomycota</taxon>
        <taxon>Pezizomycotina</taxon>
        <taxon>Sordariomycetes</taxon>
        <taxon>Hypocreomycetidae</taxon>
        <taxon>Hypocreales</taxon>
        <taxon>Nectriaceae</taxon>
        <taxon>Neonectria</taxon>
    </lineage>
</organism>